<dbReference type="InterPro" id="IPR003660">
    <property type="entry name" value="HAMP_dom"/>
</dbReference>
<dbReference type="CDD" id="cd06225">
    <property type="entry name" value="HAMP"/>
    <property type="match status" value="1"/>
</dbReference>
<keyword evidence="16" id="KW-0346">Stress response</keyword>
<keyword evidence="10" id="KW-0418">Kinase</keyword>
<keyword evidence="14" id="KW-0904">Protein phosphatase</keyword>
<dbReference type="PROSITE" id="PS50109">
    <property type="entry name" value="HIS_KIN"/>
    <property type="match status" value="1"/>
</dbReference>
<accession>A0A6J6LES5</accession>
<keyword evidence="11" id="KW-0378">Hydrolase</keyword>
<keyword evidence="12" id="KW-0067">ATP-binding</keyword>
<dbReference type="SUPFAM" id="SSF158472">
    <property type="entry name" value="HAMP domain-like"/>
    <property type="match status" value="1"/>
</dbReference>
<evidence type="ECO:0000256" key="6">
    <source>
        <dbReference type="ARBA" id="ARBA00022475"/>
    </source>
</evidence>
<reference evidence="25" key="1">
    <citation type="submission" date="2020-05" db="EMBL/GenBank/DDBJ databases">
        <authorList>
            <person name="Chiriac C."/>
            <person name="Salcher M."/>
            <person name="Ghai R."/>
            <person name="Kavagutti S V."/>
        </authorList>
    </citation>
    <scope>NUCLEOTIDE SEQUENCE</scope>
</reference>
<dbReference type="InterPro" id="IPR005467">
    <property type="entry name" value="His_kinase_dom"/>
</dbReference>
<name>A0A6J6LES5_9ZZZZ</name>
<keyword evidence="22" id="KW-1133">Transmembrane helix</keyword>
<evidence type="ECO:0000256" key="18">
    <source>
        <dbReference type="ARBA" id="ARBA00023136"/>
    </source>
</evidence>
<dbReference type="GO" id="GO:0000155">
    <property type="term" value="F:phosphorelay sensor kinase activity"/>
    <property type="evidence" value="ECO:0007669"/>
    <property type="project" value="InterPro"/>
</dbReference>
<dbReference type="Gene3D" id="6.10.340.10">
    <property type="match status" value="1"/>
</dbReference>
<evidence type="ECO:0000256" key="13">
    <source>
        <dbReference type="ARBA" id="ARBA00022842"/>
    </source>
</evidence>
<keyword evidence="8" id="KW-0808">Transferase</keyword>
<keyword evidence="15" id="KW-0902">Two-component regulatory system</keyword>
<dbReference type="GO" id="GO:0005886">
    <property type="term" value="C:plasma membrane"/>
    <property type="evidence" value="ECO:0007669"/>
    <property type="project" value="UniProtKB-SubCell"/>
</dbReference>
<keyword evidence="17" id="KW-0843">Virulence</keyword>
<comment type="catalytic activity">
    <reaction evidence="1">
        <text>ATP + protein L-histidine = ADP + protein N-phospho-L-histidine.</text>
        <dbReference type="EC" id="2.7.13.3"/>
    </reaction>
</comment>
<evidence type="ECO:0000256" key="12">
    <source>
        <dbReference type="ARBA" id="ARBA00022840"/>
    </source>
</evidence>
<proteinExistence type="predicted"/>
<dbReference type="InterPro" id="IPR036890">
    <property type="entry name" value="HATPase_C_sf"/>
</dbReference>
<protein>
    <recommendedName>
        <fullName evidence="20">Signal transduction histidine-protein kinase/phosphatase MprB</fullName>
        <ecNumber evidence="5">2.7.13.3</ecNumber>
    </recommendedName>
    <alternativeName>
        <fullName evidence="21">Mycobacterial persistence regulator B</fullName>
    </alternativeName>
</protein>
<dbReference type="InterPro" id="IPR003661">
    <property type="entry name" value="HisK_dim/P_dom"/>
</dbReference>
<comment type="cofactor">
    <cofactor evidence="2">
        <name>Mn(2+)</name>
        <dbReference type="ChEBI" id="CHEBI:29035"/>
    </cofactor>
</comment>
<evidence type="ECO:0000256" key="14">
    <source>
        <dbReference type="ARBA" id="ARBA00022912"/>
    </source>
</evidence>
<dbReference type="Gene3D" id="1.10.287.130">
    <property type="match status" value="1"/>
</dbReference>
<dbReference type="Pfam" id="PF02518">
    <property type="entry name" value="HATPase_c"/>
    <property type="match status" value="1"/>
</dbReference>
<dbReference type="CDD" id="cd00075">
    <property type="entry name" value="HATPase"/>
    <property type="match status" value="1"/>
</dbReference>
<evidence type="ECO:0000256" key="2">
    <source>
        <dbReference type="ARBA" id="ARBA00001936"/>
    </source>
</evidence>
<evidence type="ECO:0000259" key="23">
    <source>
        <dbReference type="PROSITE" id="PS50109"/>
    </source>
</evidence>
<evidence type="ECO:0000256" key="20">
    <source>
        <dbReference type="ARBA" id="ARBA00040454"/>
    </source>
</evidence>
<evidence type="ECO:0000256" key="5">
    <source>
        <dbReference type="ARBA" id="ARBA00012438"/>
    </source>
</evidence>
<evidence type="ECO:0000256" key="9">
    <source>
        <dbReference type="ARBA" id="ARBA00022741"/>
    </source>
</evidence>
<comment type="cofactor">
    <cofactor evidence="3">
        <name>Mg(2+)</name>
        <dbReference type="ChEBI" id="CHEBI:18420"/>
    </cofactor>
</comment>
<keyword evidence="19" id="KW-0464">Manganese</keyword>
<feature type="domain" description="HAMP" evidence="24">
    <location>
        <begin position="76"/>
        <end position="128"/>
    </location>
</feature>
<dbReference type="SUPFAM" id="SSF55874">
    <property type="entry name" value="ATPase domain of HSP90 chaperone/DNA topoisomerase II/histidine kinase"/>
    <property type="match status" value="1"/>
</dbReference>
<evidence type="ECO:0000256" key="21">
    <source>
        <dbReference type="ARBA" id="ARBA00041776"/>
    </source>
</evidence>
<evidence type="ECO:0000256" key="22">
    <source>
        <dbReference type="SAM" id="Phobius"/>
    </source>
</evidence>
<evidence type="ECO:0000256" key="4">
    <source>
        <dbReference type="ARBA" id="ARBA00004651"/>
    </source>
</evidence>
<dbReference type="EMBL" id="CAEZWM010000093">
    <property type="protein sequence ID" value="CAB4658815.1"/>
    <property type="molecule type" value="Genomic_DNA"/>
</dbReference>
<evidence type="ECO:0000256" key="19">
    <source>
        <dbReference type="ARBA" id="ARBA00023211"/>
    </source>
</evidence>
<feature type="transmembrane region" description="Helical" evidence="22">
    <location>
        <begin position="54"/>
        <end position="75"/>
    </location>
</feature>
<dbReference type="PANTHER" id="PTHR44936:SF9">
    <property type="entry name" value="SENSOR PROTEIN CREC"/>
    <property type="match status" value="1"/>
</dbReference>
<evidence type="ECO:0000256" key="3">
    <source>
        <dbReference type="ARBA" id="ARBA00001946"/>
    </source>
</evidence>
<dbReference type="PANTHER" id="PTHR44936">
    <property type="entry name" value="SENSOR PROTEIN CREC"/>
    <property type="match status" value="1"/>
</dbReference>
<organism evidence="25">
    <name type="scientific">freshwater metagenome</name>
    <dbReference type="NCBI Taxonomy" id="449393"/>
    <lineage>
        <taxon>unclassified sequences</taxon>
        <taxon>metagenomes</taxon>
        <taxon>ecological metagenomes</taxon>
    </lineage>
</organism>
<dbReference type="InterPro" id="IPR003594">
    <property type="entry name" value="HATPase_dom"/>
</dbReference>
<dbReference type="Pfam" id="PF00512">
    <property type="entry name" value="HisKA"/>
    <property type="match status" value="1"/>
</dbReference>
<dbReference type="InterPro" id="IPR050980">
    <property type="entry name" value="2C_sensor_his_kinase"/>
</dbReference>
<dbReference type="SMART" id="SM00304">
    <property type="entry name" value="HAMP"/>
    <property type="match status" value="1"/>
</dbReference>
<comment type="subcellular location">
    <subcellularLocation>
        <location evidence="4">Cell membrane</location>
        <topology evidence="4">Multi-pass membrane protein</topology>
    </subcellularLocation>
</comment>
<dbReference type="InterPro" id="IPR036097">
    <property type="entry name" value="HisK_dim/P_sf"/>
</dbReference>
<dbReference type="CDD" id="cd00082">
    <property type="entry name" value="HisKA"/>
    <property type="match status" value="1"/>
</dbReference>
<dbReference type="SUPFAM" id="SSF47384">
    <property type="entry name" value="Homodimeric domain of signal transducing histidine kinase"/>
    <property type="match status" value="1"/>
</dbReference>
<keyword evidence="18 22" id="KW-0472">Membrane</keyword>
<evidence type="ECO:0000256" key="8">
    <source>
        <dbReference type="ARBA" id="ARBA00022679"/>
    </source>
</evidence>
<evidence type="ECO:0000256" key="17">
    <source>
        <dbReference type="ARBA" id="ARBA00023026"/>
    </source>
</evidence>
<keyword evidence="6" id="KW-1003">Cell membrane</keyword>
<dbReference type="PRINTS" id="PR00344">
    <property type="entry name" value="BCTRLSENSOR"/>
</dbReference>
<keyword evidence="22" id="KW-0812">Transmembrane</keyword>
<dbReference type="GO" id="GO:0004721">
    <property type="term" value="F:phosphoprotein phosphatase activity"/>
    <property type="evidence" value="ECO:0007669"/>
    <property type="project" value="UniProtKB-KW"/>
</dbReference>
<evidence type="ECO:0000256" key="1">
    <source>
        <dbReference type="ARBA" id="ARBA00000085"/>
    </source>
</evidence>
<evidence type="ECO:0000313" key="25">
    <source>
        <dbReference type="EMBL" id="CAB4658815.1"/>
    </source>
</evidence>
<evidence type="ECO:0000256" key="10">
    <source>
        <dbReference type="ARBA" id="ARBA00022777"/>
    </source>
</evidence>
<dbReference type="AlphaFoldDB" id="A0A6J6LES5"/>
<dbReference type="PROSITE" id="PS50885">
    <property type="entry name" value="HAMP"/>
    <property type="match status" value="1"/>
</dbReference>
<keyword evidence="13" id="KW-0460">Magnesium</keyword>
<dbReference type="SMART" id="SM00388">
    <property type="entry name" value="HisKA"/>
    <property type="match status" value="1"/>
</dbReference>
<dbReference type="EMBL" id="CAEZZU010000074">
    <property type="protein sequence ID" value="CAB4777397.1"/>
    <property type="molecule type" value="Genomic_DNA"/>
</dbReference>
<evidence type="ECO:0000256" key="7">
    <source>
        <dbReference type="ARBA" id="ARBA00022553"/>
    </source>
</evidence>
<evidence type="ECO:0000256" key="15">
    <source>
        <dbReference type="ARBA" id="ARBA00023012"/>
    </source>
</evidence>
<keyword evidence="7" id="KW-0597">Phosphoprotein</keyword>
<evidence type="ECO:0000256" key="11">
    <source>
        <dbReference type="ARBA" id="ARBA00022801"/>
    </source>
</evidence>
<dbReference type="EC" id="2.7.13.3" evidence="5"/>
<evidence type="ECO:0000259" key="24">
    <source>
        <dbReference type="PROSITE" id="PS50885"/>
    </source>
</evidence>
<sequence>MKRRLPAGVPEALRQVQERPLSPLPTLKFKFATLLSAAVGVTIVIFWAGDHLGIWPSISAVLAGTAALVCVRFLARGVTSPLREMSEAADAMARGDYSRRVSATSTDEVGRLARAFNRMASELDETDRVRRDLVANVSHELRTPITALQARLENLVDGVEEPEPELLLTMLRQTERLGRLVSQLLDLSRLESGSIPLDRQEFQVAPLLDHAVREQALQVGDVEVSVVLDDPSLTADGDPERVHQVLANLLENAVRHSPAGGKVEVTARRSAGNVVFEISDEGPGIAAVDEERIFERFYRADAARSSQAGGAGLGLAIAQWIVDLHGGEIHPERREPHGCRMVVTLPNAA</sequence>
<keyword evidence="9" id="KW-0547">Nucleotide-binding</keyword>
<dbReference type="InterPro" id="IPR004358">
    <property type="entry name" value="Sig_transdc_His_kin-like_C"/>
</dbReference>
<feature type="transmembrane region" description="Helical" evidence="22">
    <location>
        <begin position="29"/>
        <end position="48"/>
    </location>
</feature>
<dbReference type="FunFam" id="3.30.565.10:FF:000006">
    <property type="entry name" value="Sensor histidine kinase WalK"/>
    <property type="match status" value="1"/>
</dbReference>
<dbReference type="Gene3D" id="3.30.565.10">
    <property type="entry name" value="Histidine kinase-like ATPase, C-terminal domain"/>
    <property type="match status" value="1"/>
</dbReference>
<feature type="domain" description="Histidine kinase" evidence="23">
    <location>
        <begin position="136"/>
        <end position="349"/>
    </location>
</feature>
<evidence type="ECO:0000313" key="26">
    <source>
        <dbReference type="EMBL" id="CAB4777397.1"/>
    </source>
</evidence>
<dbReference type="FunFam" id="1.10.287.130:FF:000001">
    <property type="entry name" value="Two-component sensor histidine kinase"/>
    <property type="match status" value="1"/>
</dbReference>
<gene>
    <name evidence="25" type="ORF">UFOPK2242_00837</name>
    <name evidence="26" type="ORF">UFOPK2925_00628</name>
</gene>
<dbReference type="SMART" id="SM00387">
    <property type="entry name" value="HATPase_c"/>
    <property type="match status" value="1"/>
</dbReference>
<evidence type="ECO:0000256" key="16">
    <source>
        <dbReference type="ARBA" id="ARBA00023016"/>
    </source>
</evidence>
<dbReference type="Pfam" id="PF00672">
    <property type="entry name" value="HAMP"/>
    <property type="match status" value="1"/>
</dbReference>
<dbReference type="GO" id="GO:0005524">
    <property type="term" value="F:ATP binding"/>
    <property type="evidence" value="ECO:0007669"/>
    <property type="project" value="UniProtKB-KW"/>
</dbReference>